<dbReference type="GO" id="GO:0016747">
    <property type="term" value="F:acyltransferase activity, transferring groups other than amino-acyl groups"/>
    <property type="evidence" value="ECO:0007669"/>
    <property type="project" value="InterPro"/>
</dbReference>
<sequence>MFTLYTDRLALRPISRLDWELFLRLYQNPQVMRWIAEPLPDELVEALFEERLASWEKDSINWLTLILEERDSGQTVGLIGLRTDSSRDLRAEVGVLVLPEFQRRRYAGEALQALIHRALAHENYHKLVAVMTAGNEAARQLFESTGFRLDGMLRENSLLGGQWCDDCCYSLLSRDYLTLH</sequence>
<evidence type="ECO:0000313" key="3">
    <source>
        <dbReference type="Proteomes" id="UP000645257"/>
    </source>
</evidence>
<evidence type="ECO:0000259" key="1">
    <source>
        <dbReference type="PROSITE" id="PS51186"/>
    </source>
</evidence>
<accession>A0A918P6W8</accession>
<dbReference type="InterPro" id="IPR000182">
    <property type="entry name" value="GNAT_dom"/>
</dbReference>
<organism evidence="2 3">
    <name type="scientific">Paludibacterium paludis</name>
    <dbReference type="NCBI Taxonomy" id="1225769"/>
    <lineage>
        <taxon>Bacteria</taxon>
        <taxon>Pseudomonadati</taxon>
        <taxon>Pseudomonadota</taxon>
        <taxon>Betaproteobacteria</taxon>
        <taxon>Neisseriales</taxon>
        <taxon>Chromobacteriaceae</taxon>
        <taxon>Paludibacterium</taxon>
    </lineage>
</organism>
<dbReference type="Pfam" id="PF13302">
    <property type="entry name" value="Acetyltransf_3"/>
    <property type="match status" value="1"/>
</dbReference>
<dbReference type="Proteomes" id="UP000645257">
    <property type="component" value="Unassembled WGS sequence"/>
</dbReference>
<dbReference type="PANTHER" id="PTHR43792:SF1">
    <property type="entry name" value="N-ACETYLTRANSFERASE DOMAIN-CONTAINING PROTEIN"/>
    <property type="match status" value="1"/>
</dbReference>
<dbReference type="Gene3D" id="3.40.630.30">
    <property type="match status" value="1"/>
</dbReference>
<dbReference type="SUPFAM" id="SSF55729">
    <property type="entry name" value="Acyl-CoA N-acyltransferases (Nat)"/>
    <property type="match status" value="1"/>
</dbReference>
<dbReference type="PROSITE" id="PS51186">
    <property type="entry name" value="GNAT"/>
    <property type="match status" value="1"/>
</dbReference>
<feature type="domain" description="N-acetyltransferase" evidence="1">
    <location>
        <begin position="9"/>
        <end position="165"/>
    </location>
</feature>
<gene>
    <name evidence="2" type="ORF">GCM10011289_34750</name>
</gene>
<dbReference type="InterPro" id="IPR016181">
    <property type="entry name" value="Acyl_CoA_acyltransferase"/>
</dbReference>
<proteinExistence type="predicted"/>
<comment type="caution">
    <text evidence="2">The sequence shown here is derived from an EMBL/GenBank/DDBJ whole genome shotgun (WGS) entry which is preliminary data.</text>
</comment>
<reference evidence="2" key="1">
    <citation type="journal article" date="2014" name="Int. J. Syst. Evol. Microbiol.">
        <title>Complete genome sequence of Corynebacterium casei LMG S-19264T (=DSM 44701T), isolated from a smear-ripened cheese.</title>
        <authorList>
            <consortium name="US DOE Joint Genome Institute (JGI-PGF)"/>
            <person name="Walter F."/>
            <person name="Albersmeier A."/>
            <person name="Kalinowski J."/>
            <person name="Ruckert C."/>
        </authorList>
    </citation>
    <scope>NUCLEOTIDE SEQUENCE</scope>
    <source>
        <strain evidence="2">KCTC 32182</strain>
    </source>
</reference>
<evidence type="ECO:0000313" key="2">
    <source>
        <dbReference type="EMBL" id="GGY28531.1"/>
    </source>
</evidence>
<dbReference type="InterPro" id="IPR051531">
    <property type="entry name" value="N-acetyltransferase"/>
</dbReference>
<protein>
    <submittedName>
        <fullName evidence="2">N-acetyltransferase</fullName>
    </submittedName>
</protein>
<reference evidence="2" key="2">
    <citation type="submission" date="2020-09" db="EMBL/GenBank/DDBJ databases">
        <authorList>
            <person name="Sun Q."/>
            <person name="Kim S."/>
        </authorList>
    </citation>
    <scope>NUCLEOTIDE SEQUENCE</scope>
    <source>
        <strain evidence="2">KCTC 32182</strain>
    </source>
</reference>
<keyword evidence="3" id="KW-1185">Reference proteome</keyword>
<dbReference type="AlphaFoldDB" id="A0A918P6W8"/>
<name>A0A918P6W8_9NEIS</name>
<dbReference type="PANTHER" id="PTHR43792">
    <property type="entry name" value="GNAT FAMILY, PUTATIVE (AFU_ORTHOLOGUE AFUA_3G00765)-RELATED-RELATED"/>
    <property type="match status" value="1"/>
</dbReference>
<dbReference type="EMBL" id="BMYX01000026">
    <property type="protein sequence ID" value="GGY28531.1"/>
    <property type="molecule type" value="Genomic_DNA"/>
</dbReference>
<dbReference type="CDD" id="cd04301">
    <property type="entry name" value="NAT_SF"/>
    <property type="match status" value="1"/>
</dbReference>
<dbReference type="RefSeq" id="WP_189536705.1">
    <property type="nucleotide sequence ID" value="NZ_BMYX01000026.1"/>
</dbReference>